<name>A0ABR9S7W1_9BURK</name>
<evidence type="ECO:0000313" key="4">
    <source>
        <dbReference type="EMBL" id="MBE7369573.1"/>
    </source>
</evidence>
<dbReference type="InterPro" id="IPR010987">
    <property type="entry name" value="Glutathione-S-Trfase_C-like"/>
</dbReference>
<dbReference type="PROSITE" id="PS50405">
    <property type="entry name" value="GST_CTER"/>
    <property type="match status" value="1"/>
</dbReference>
<dbReference type="SUPFAM" id="SSF52833">
    <property type="entry name" value="Thioredoxin-like"/>
    <property type="match status" value="1"/>
</dbReference>
<dbReference type="InterPro" id="IPR036249">
    <property type="entry name" value="Thioredoxin-like_sf"/>
</dbReference>
<organism evidence="4 5">
    <name type="scientific">Ramlibacter pallidus</name>
    <dbReference type="NCBI Taxonomy" id="2780087"/>
    <lineage>
        <taxon>Bacteria</taxon>
        <taxon>Pseudomonadati</taxon>
        <taxon>Pseudomonadota</taxon>
        <taxon>Betaproteobacteria</taxon>
        <taxon>Burkholderiales</taxon>
        <taxon>Comamonadaceae</taxon>
        <taxon>Ramlibacter</taxon>
    </lineage>
</organism>
<dbReference type="Gene3D" id="1.20.1050.10">
    <property type="match status" value="1"/>
</dbReference>
<feature type="domain" description="GST N-terminal" evidence="2">
    <location>
        <begin position="7"/>
        <end position="88"/>
    </location>
</feature>
<dbReference type="CDD" id="cd03206">
    <property type="entry name" value="GST_C_7"/>
    <property type="match status" value="1"/>
</dbReference>
<dbReference type="InterPro" id="IPR036282">
    <property type="entry name" value="Glutathione-S-Trfase_C_sf"/>
</dbReference>
<evidence type="ECO:0000313" key="5">
    <source>
        <dbReference type="Proteomes" id="UP000806285"/>
    </source>
</evidence>
<comment type="similarity">
    <text evidence="1">Belongs to the GST superfamily.</text>
</comment>
<reference evidence="4 5" key="1">
    <citation type="submission" date="2020-10" db="EMBL/GenBank/DDBJ databases">
        <title>Ramlibacter sp. HM2 16S ribosomal RNA gene Genome sequencing and assembly.</title>
        <authorList>
            <person name="Kang M."/>
        </authorList>
    </citation>
    <scope>NUCLEOTIDE SEQUENCE [LARGE SCALE GENOMIC DNA]</scope>
    <source>
        <strain evidence="4 5">HM2</strain>
    </source>
</reference>
<dbReference type="RefSeq" id="WP_193678192.1">
    <property type="nucleotide sequence ID" value="NZ_JADDIV010000005.1"/>
</dbReference>
<keyword evidence="5" id="KW-1185">Reference proteome</keyword>
<dbReference type="PANTHER" id="PTHR44051:SF2">
    <property type="entry name" value="HYPOTHETICAL GLUTATHIONE S-TRANSFERASE LIKE PROTEIN"/>
    <property type="match status" value="1"/>
</dbReference>
<dbReference type="Pfam" id="PF00043">
    <property type="entry name" value="GST_C"/>
    <property type="match status" value="1"/>
</dbReference>
<dbReference type="PROSITE" id="PS50404">
    <property type="entry name" value="GST_NTER"/>
    <property type="match status" value="1"/>
</dbReference>
<sequence>MTAQPTKPIKLYRMALSGHCHRVELLLSLLGLPYELVDVDIKAGEHKQPAFLARNCFGQVPVIEDGELTLADSNAILVYLEGRYAPGSWMPRDPVAAAQVQRWLSVAAGPLAYGPAVARVIALFGRPDDPAPYVARSRQLLAVMEGELASRPWLAGDAATLADLANYAYVARAPEGGVSLQEYPRLRDWLQRLEALPGFVPFARSPIGLAA</sequence>
<dbReference type="CDD" id="cd03056">
    <property type="entry name" value="GST_N_4"/>
    <property type="match status" value="1"/>
</dbReference>
<accession>A0ABR9S7W1</accession>
<feature type="domain" description="GST C-terminal" evidence="3">
    <location>
        <begin position="93"/>
        <end position="211"/>
    </location>
</feature>
<dbReference type="InterPro" id="IPR004046">
    <property type="entry name" value="GST_C"/>
</dbReference>
<dbReference type="SFLD" id="SFLDS00019">
    <property type="entry name" value="Glutathione_Transferase_(cytos"/>
    <property type="match status" value="1"/>
</dbReference>
<dbReference type="Gene3D" id="3.40.30.10">
    <property type="entry name" value="Glutaredoxin"/>
    <property type="match status" value="1"/>
</dbReference>
<protein>
    <submittedName>
        <fullName evidence="4">Glutathione S-transferase</fullName>
    </submittedName>
</protein>
<evidence type="ECO:0000259" key="3">
    <source>
        <dbReference type="PROSITE" id="PS50405"/>
    </source>
</evidence>
<comment type="caution">
    <text evidence="4">The sequence shown here is derived from an EMBL/GenBank/DDBJ whole genome shotgun (WGS) entry which is preliminary data.</text>
</comment>
<dbReference type="PANTHER" id="PTHR44051">
    <property type="entry name" value="GLUTATHIONE S-TRANSFERASE-RELATED"/>
    <property type="match status" value="1"/>
</dbReference>
<dbReference type="InterPro" id="IPR004045">
    <property type="entry name" value="Glutathione_S-Trfase_N"/>
</dbReference>
<dbReference type="SUPFAM" id="SSF47616">
    <property type="entry name" value="GST C-terminal domain-like"/>
    <property type="match status" value="1"/>
</dbReference>
<evidence type="ECO:0000259" key="2">
    <source>
        <dbReference type="PROSITE" id="PS50404"/>
    </source>
</evidence>
<dbReference type="EMBL" id="JADDIV010000005">
    <property type="protein sequence ID" value="MBE7369573.1"/>
    <property type="molecule type" value="Genomic_DNA"/>
</dbReference>
<dbReference type="SFLD" id="SFLDG00358">
    <property type="entry name" value="Main_(cytGST)"/>
    <property type="match status" value="1"/>
</dbReference>
<dbReference type="Pfam" id="PF02798">
    <property type="entry name" value="GST_N"/>
    <property type="match status" value="1"/>
</dbReference>
<proteinExistence type="inferred from homology"/>
<gene>
    <name evidence="4" type="ORF">IM787_18565</name>
</gene>
<dbReference type="Proteomes" id="UP000806285">
    <property type="component" value="Unassembled WGS sequence"/>
</dbReference>
<dbReference type="SFLD" id="SFLDG01151">
    <property type="entry name" value="Main.2:_Nu-like"/>
    <property type="match status" value="1"/>
</dbReference>
<evidence type="ECO:0000256" key="1">
    <source>
        <dbReference type="RuleBase" id="RU003494"/>
    </source>
</evidence>
<dbReference type="InterPro" id="IPR040079">
    <property type="entry name" value="Glutathione_S-Trfase"/>
</dbReference>